<reference evidence="3 4" key="1">
    <citation type="submission" date="2016-10" db="EMBL/GenBank/DDBJ databases">
        <authorList>
            <person name="de Groot N.N."/>
        </authorList>
    </citation>
    <scope>NUCLEOTIDE SEQUENCE [LARGE SCALE GENOMIC DNA]</scope>
    <source>
        <strain evidence="3 4">CGMCC 1.6114</strain>
    </source>
</reference>
<evidence type="ECO:0000259" key="2">
    <source>
        <dbReference type="Pfam" id="PF13548"/>
    </source>
</evidence>
<dbReference type="InterPro" id="IPR025196">
    <property type="entry name" value="DUF4126"/>
</dbReference>
<feature type="domain" description="DUF4126" evidence="2">
    <location>
        <begin position="9"/>
        <end position="179"/>
    </location>
</feature>
<evidence type="ECO:0000256" key="1">
    <source>
        <dbReference type="SAM" id="Phobius"/>
    </source>
</evidence>
<keyword evidence="1" id="KW-0472">Membrane</keyword>
<dbReference type="EMBL" id="FPAG01000005">
    <property type="protein sequence ID" value="SFS82973.1"/>
    <property type="molecule type" value="Genomic_DNA"/>
</dbReference>
<dbReference type="AlphaFoldDB" id="A0A1I6T1J3"/>
<name>A0A1I6T1J3_9FLAO</name>
<feature type="transmembrane region" description="Helical" evidence="1">
    <location>
        <begin position="6"/>
        <end position="39"/>
    </location>
</feature>
<evidence type="ECO:0000313" key="3">
    <source>
        <dbReference type="EMBL" id="SFS82973.1"/>
    </source>
</evidence>
<evidence type="ECO:0000313" key="4">
    <source>
        <dbReference type="Proteomes" id="UP000183209"/>
    </source>
</evidence>
<dbReference type="Proteomes" id="UP000183209">
    <property type="component" value="Unassembled WGS sequence"/>
</dbReference>
<accession>A0A1I6T1J3</accession>
<dbReference type="RefSeq" id="WP_074978303.1">
    <property type="nucleotide sequence ID" value="NZ_FPAG01000005.1"/>
</dbReference>
<dbReference type="OrthoDB" id="288613at2"/>
<keyword evidence="1" id="KW-1133">Transmembrane helix</keyword>
<dbReference type="Pfam" id="PF13548">
    <property type="entry name" value="DUF4126"/>
    <property type="match status" value="1"/>
</dbReference>
<organism evidence="3 4">
    <name type="scientific">Zhouia amylolytica</name>
    <dbReference type="NCBI Taxonomy" id="376730"/>
    <lineage>
        <taxon>Bacteria</taxon>
        <taxon>Pseudomonadati</taxon>
        <taxon>Bacteroidota</taxon>
        <taxon>Flavobacteriia</taxon>
        <taxon>Flavobacteriales</taxon>
        <taxon>Flavobacteriaceae</taxon>
        <taxon>Zhouia</taxon>
    </lineage>
</organism>
<sequence>MNVETIISICLGIGLAASVGFRVFLPLFVLSLVSYLGVWDLNDSWQWLSSIPAFITLGVAMLFEVFAYYIPFVDNLLDTIAIPLAAVAGTAVVVSTASDLDPLITWSLAIIAGGGTASAIKGLSSTTRLASSTSTAGLGNTVVATIETGGSIVMSLLSVFLPVVSFIIVLMILYFLYKISKKFKTSKN</sequence>
<feature type="transmembrane region" description="Helical" evidence="1">
    <location>
        <begin position="76"/>
        <end position="96"/>
    </location>
</feature>
<keyword evidence="1" id="KW-0812">Transmembrane</keyword>
<feature type="transmembrane region" description="Helical" evidence="1">
    <location>
        <begin position="51"/>
        <end position="70"/>
    </location>
</feature>
<gene>
    <name evidence="3" type="ORF">SAMN04487906_1779</name>
</gene>
<protein>
    <recommendedName>
        <fullName evidence="2">DUF4126 domain-containing protein</fullName>
    </recommendedName>
</protein>
<feature type="transmembrane region" description="Helical" evidence="1">
    <location>
        <begin position="152"/>
        <end position="177"/>
    </location>
</feature>
<proteinExistence type="predicted"/>